<evidence type="ECO:0000256" key="5">
    <source>
        <dbReference type="ARBA" id="ARBA00022889"/>
    </source>
</evidence>
<feature type="domain" description="Cadherin" evidence="17">
    <location>
        <begin position="2226"/>
        <end position="2339"/>
    </location>
</feature>
<dbReference type="InterPro" id="IPR001881">
    <property type="entry name" value="EGF-like_Ca-bd_dom"/>
</dbReference>
<evidence type="ECO:0000256" key="4">
    <source>
        <dbReference type="ARBA" id="ARBA00022837"/>
    </source>
</evidence>
<feature type="compositionally biased region" description="Polar residues" evidence="13">
    <location>
        <begin position="4197"/>
        <end position="4217"/>
    </location>
</feature>
<protein>
    <submittedName>
        <fullName evidence="19">Cadherin-89D</fullName>
    </submittedName>
</protein>
<dbReference type="STRING" id="451379.A0A0N5AE96"/>
<dbReference type="Gene3D" id="2.60.40.60">
    <property type="entry name" value="Cadherins"/>
    <property type="match status" value="30"/>
</dbReference>
<evidence type="ECO:0000256" key="3">
    <source>
        <dbReference type="ARBA" id="ARBA00022737"/>
    </source>
</evidence>
<dbReference type="SMART" id="SM00282">
    <property type="entry name" value="LamG"/>
    <property type="match status" value="1"/>
</dbReference>
<dbReference type="GO" id="GO:0007156">
    <property type="term" value="P:homophilic cell adhesion via plasma membrane adhesion molecules"/>
    <property type="evidence" value="ECO:0007669"/>
    <property type="project" value="InterPro"/>
</dbReference>
<evidence type="ECO:0000256" key="9">
    <source>
        <dbReference type="ARBA" id="ARBA00023180"/>
    </source>
</evidence>
<evidence type="ECO:0000259" key="16">
    <source>
        <dbReference type="PROSITE" id="PS50026"/>
    </source>
</evidence>
<evidence type="ECO:0000256" key="1">
    <source>
        <dbReference type="ARBA" id="ARBA00004167"/>
    </source>
</evidence>
<feature type="domain" description="Cadherin" evidence="17">
    <location>
        <begin position="2642"/>
        <end position="2743"/>
    </location>
</feature>
<keyword evidence="5" id="KW-0130">Cell adhesion</keyword>
<feature type="disulfide bond" evidence="11">
    <location>
        <begin position="3966"/>
        <end position="3975"/>
    </location>
</feature>
<dbReference type="CDD" id="cd00054">
    <property type="entry name" value="EGF_CA"/>
    <property type="match status" value="3"/>
</dbReference>
<organism evidence="18 19">
    <name type="scientific">Syphacia muris</name>
    <dbReference type="NCBI Taxonomy" id="451379"/>
    <lineage>
        <taxon>Eukaryota</taxon>
        <taxon>Metazoa</taxon>
        <taxon>Ecdysozoa</taxon>
        <taxon>Nematoda</taxon>
        <taxon>Chromadorea</taxon>
        <taxon>Rhabditida</taxon>
        <taxon>Spirurina</taxon>
        <taxon>Oxyuridomorpha</taxon>
        <taxon>Oxyuroidea</taxon>
        <taxon>Oxyuridae</taxon>
        <taxon>Syphacia</taxon>
    </lineage>
</organism>
<evidence type="ECO:0000256" key="10">
    <source>
        <dbReference type="PROSITE-ProRule" id="PRU00043"/>
    </source>
</evidence>
<feature type="domain" description="Cadherin" evidence="17">
    <location>
        <begin position="819"/>
        <end position="935"/>
    </location>
</feature>
<keyword evidence="9" id="KW-0325">Glycoprotein</keyword>
<dbReference type="InterPro" id="IPR001791">
    <property type="entry name" value="Laminin_G"/>
</dbReference>
<dbReference type="PROSITE" id="PS01186">
    <property type="entry name" value="EGF_2"/>
    <property type="match status" value="2"/>
</dbReference>
<dbReference type="InterPro" id="IPR002126">
    <property type="entry name" value="Cadherin-like_dom"/>
</dbReference>
<feature type="domain" description="Cadherin" evidence="17">
    <location>
        <begin position="3037"/>
        <end position="3139"/>
    </location>
</feature>
<dbReference type="PROSITE" id="PS50026">
    <property type="entry name" value="EGF_3"/>
    <property type="match status" value="4"/>
</dbReference>
<dbReference type="GO" id="GO:0005509">
    <property type="term" value="F:calcium ion binding"/>
    <property type="evidence" value="ECO:0007669"/>
    <property type="project" value="UniProtKB-UniRule"/>
</dbReference>
<dbReference type="SMART" id="SM00112">
    <property type="entry name" value="CA"/>
    <property type="match status" value="27"/>
</dbReference>
<feature type="domain" description="Laminin G" evidence="15">
    <location>
        <begin position="3676"/>
        <end position="3857"/>
    </location>
</feature>
<feature type="domain" description="Cadherin" evidence="17">
    <location>
        <begin position="474"/>
        <end position="570"/>
    </location>
</feature>
<dbReference type="WBParaSite" id="SMUV_0000254501-mRNA-1">
    <property type="protein sequence ID" value="SMUV_0000254501-mRNA-1"/>
    <property type="gene ID" value="SMUV_0000254501"/>
</dbReference>
<feature type="disulfide bond" evidence="11">
    <location>
        <begin position="3652"/>
        <end position="3661"/>
    </location>
</feature>
<evidence type="ECO:0000256" key="6">
    <source>
        <dbReference type="ARBA" id="ARBA00022989"/>
    </source>
</evidence>
<sequence length="4368" mass="487955">LLLSGWSPWIFAHRRTFDVFEFTAKVYNLSIVENIRGKDVYAVSNSPIRVGVPLPDRFSNVEFRIVEGERALFDAETRIVGNFAFLMLKFRRNNILNRELRDKYEFLIKANCKRRDPPDLETMATVNVLVVDQNDAHPIFKNNDYSVQVLENIKPMSNIVQVVATDADIGKNGEIYYSLLNNVPEFAVDPVTGWIRNVKILSHGKYELRVLAEDRASRLYKKKGRNSGYRSSLLDLNKAKVMISVLKTESSVPNLKIEQRTVFVSLANVSQTVAIVRCDLQKDEELVLDLVANEHEPYFKLTRDLMSNAWLLETVPGYIPNKNWKAEILAQIHGDSIQTTTTTVNVIVDESRAVKFVDSVFKFNVNESSPIGYIVGKVYAVLKNGIYEDYEKLSYSITSENGTTNIPFVIDEDTGYLHVGDWLDYEATTVYKFSVLAQLKGFDSVNKATVEVFVKDSNDHSPIFAAKWARGEAIAVDAKSPVNTTVVNVEALDADADHNGIVHYMFMDSHNSPFSIDPEKGEIKIRRSLPRDKSSWRIKVRAYDNGWPLSRSSEMMLTLYKNGTKVPPKYWPSISRDPANLNSPIFHQPHETIIVDDDIGVGKIIASINATDADSGYAGVVRLSCMDEFFAIQPFTGKIFVLRNLHKMFYRHNRSTDVIKYKLNIHAYDMGEPSKSSNMTLLINVRSSNNESPHFEKPLYAVTVKENLPVGSEIMVVKAYDADVGDNGKVSYKLADYNYYMEVGQDTGTLRVRQALDYESIKKIRFLVYYIQFLELIIAEQNPYYFTVEAYDHGKPSKLGVTNISIVLEDVNDNSPQCIFDSQTVQVPEDYPNGALVTCIPAFDADSGDNARINYELLKTNLNAILPFRIQHDTGCIFLDTEEPLDFELNSIYNLTIKCFNNLQLSDNGITPLSGNCNLVIQLIDVNENLHPPSFSDFVYNFTISENQEAGRFVGKLTAEDPEERKPALKYFIVGGDGVGHFTIDAEGVIRTNEILDHEVSGIYWLAVTAEDNAAIPLSSTVHVMISVLNINDNAPIPRRPIYFATVPENSPETFVVQVQGDDKDELDEQDSLSDSGLTYQIAGGDPQSFFHLEAKSGYLLTHQARLLDREKQKEHTIIVKICDSEQLCTRVPVVVRVQDVNDNKPEFLYEQYKFEVLSDTVGVLCRVFAVDLDEGENALLTYSITGDARFSIDNDGYISSNEKLRPEETVTLSVKATEVVAPFSHATTRVTLSAVKKPHITKNKPNRKPIFNNTDSLTKLLVSDDSRVGEAITHIQASDEDGDKIWWTITGGNVNNIFDLRNDTGTLSLSKSLESLNSSINSVKLEVKISDMIDDTFATVVIGVSRNSLKRPRFSASHYKTQVSETTAVGSLIYSLKATVQSSSAPKSRTKRFITYSIKAVESIAAKNKFRIDSKTGDIFLAATLTKNVAREFSMIVCAVNHESGLSKANYAALTISLTNNEDAAPVFLQKNYNVTIFARTPVHSIIGIVHANDVDNGESGSVVYSIVAGNIGGCFEINAETGEIRLSKSLLFNNNNHTVLVIRATDNSVLKLSDKCRMHIYWIQDEMLSPSFQRSLYSAQVSRNMPIGSLVTVVGLRTPVSGFQFFLDSMCNYFYIHPLSGAVYLKIKISAVEKGNYLNCNVFARNVIGEQASTELSVKTANINENAPFFNQTMYIGFVNERQPNGNEYIHNFQRTMVVGRDGKPLIVRAYDFDSGLSGSINYRIISPSEPFFTVDLITGVIRTKCPLDHEKFGSWSFYVRVSDMGTPPLSSSQPALVTVFIDDVNDVAPKFVDREFFFQLSLPTLKGVEIGRVRAYDPDTVGVLQYRIRDGESDLFAINSDNGIVTVNTDDSNLFTAVQYKVIVSVNDGFHEDTATVIITVENFATKKQKFRFALDNYEISLVENVTAAAPQVLATIGVTGLESDEAAIFRILNPHPEFSISAGSGQIIWNGKALDREVTSQIKLLVEASVGAKNVSRIQQVVHVNIEDVNDCSPIFVDLPYFGVIPLDADVGYKILTVKAVDGDEGDNGVVRYLLRARNRFIRLNKYDGRITVSEKLAPSMLYDTFTFIVDAYDQGTPRLLSSTNVTIKVSSSSVVTLTKKVYHVKVLENVALNTALVTVQTISDGGSKIGYLLDGGDFGDEFSMDFKTGILRVRRFLDRERIESYNLKIVALDLSTGNVQTSSFIHIDVLDVNDNPPSFEKSLYQALVVTVKDANDNAPVVMFPKNVFISSDAIVGQYITQIIAYDVDTVASFEGSQKLLFSIIGGDESVINLNNSNGVISLARTLEYRDILKSECVFNISVSDGLYSTTGHFSLGFTLGHRLQSEIKFEKPVYEEKIEENEKIGTVLTKLVAYDGFKFTKYFIGDNNVEVKNWPVRVGESTGVVETNQVFDYEEAKMYQIPLMAEDSIGRRSFATLRLHVTPKNDNIPKFVSTSYEFCSLNNIKDEEPVLTALAVDKDEDDQVKYNLEIDSGLSSYVRIDETSGIISLRRLNRYRGKKFEFFVNATDTANPPHKALAKITICLLDSNTFLPKFSSNQYVFNVAENVQLNSVIGKIMVTKNGMEKTTFMLADENISPDFPFSVDKLNGNIISVAPLNETKKTEWLFMVRAVSKDTPTSGSLALVKIIVNKPLSSMTFVKNRDIMVAENTFIDTYIGVFVAHDFGANSFCGYSLHSTTNDSDFFKIDAETGILSVAKNMDREERDRHHIDVVASCDDGTVISTNVSIIVLDVNDMAPEFSSSSYEFSISADHGKDGDLPETNKIEMHVVEGNENNNFFIDNDGMLYAFSEKINRIPKINNLSVLVTDGKFYSTVPVKVMNLHDKITCDTLHRVVELSEDTQLGTLITPGFEQKPKDLNFTLFEGNKQLITINANGSTSLRKSLDRENASQHSFKLFGESVDAVCMWDIFVKVTDVNDEVPKFEKPEYVLTVKENVNTSRKEHFCLEKLTAVDGDSGNNGKITYVIDENADIAIREIFNLDQHTGVLSLVKPVDREMHENFSFIVKAIDSGGKWSTATVTINVIDVNDNEPVFVSTQYNFEVSELAKSGDKIGYVRAFDKDKSDQVTYTIEDSLGTKYVHLDQSSGLLELAAPFDYELIKSLTITVTARDSGEPPLKGTCKVKIKVLDVNDNPPKFAERSYRKVISEDSPVGTKIIKMVATDLDSEPNSRISYTLSGGDGAFKIISDGWIFVARKLDREKQDGYRLQVVATDSGIPPLSGSSEVIITLDDVNDNPPTITPCNLTISVQEGAEPGYILTKVAVTDDDIPPNAGPFRLAIEGYGSDLFDFDADYNLVLKSHLSYSNKMLYLLHVSFYLFVIAYDQGNLSSECPLTINVKQESLHPPEVMPLKVSLNILMDEYLGGRIGTIYARDMDSDLLRYNISDDASSLFRISPETGEIFASPGLTASVYAFTVNVTNGKYTVQTNVTVDVYSITQAALDHSVSLRFINITARRFLTEMLPVFEAEFVYLGKFRLLSIQESEVDFEGERFNHDQSYVRPHFRRNRKHRRDNSRGTTTILDVLMVMANAYGYVRPERVSRAFGDFAFNHDIKVNITTEVCNSDTCVNGECIGRLYLEESAFPSYFFNNEVFSAPRHDRTFECICREGFGGSRCSVSINKCSTNPCRLPNANSDLMMCIPTETLLGYECSCPPGRKGDLCSLPSCDGRYTDCSKNAEIGVNGRSFFQMLVTSSLEESLLLSFKFRTISSDAVIMHGAGETNFHVLELQNGYISYRWDCGSGIGTVNGSGVFVSDGKWHYVEINRYGRSASLKIDSRNSFQGFSPIGGKVLNLRQDAVRLTFGGLVHLPVLENDDDFNPLPTITRGMIGCFGLITVDSDELPKTKQGLRLYNTKMGCAAMEQNPCSQKPCKNGGSCQNGGLGGYRCLCLNEYSGANCELLSPCVGDPCGGRGLCTTRGLSYFCDCSEGYTGRNCEISVLWSYCTGSMCGSFGRCVRQSNGFYYCNCSHGYSGRYCNEPPPAVFFETAPRIDWLIVTIVVGIIILIIVVMCLFCMWFIPYCLRTMKRRRNTFKSSRKSDFDPCKTPFLSSMNNNINNEPKPAPPIPPRRPIIHGQNIPTAEVRPYDKNELYIHGSRSPSIAEPSYIKPKRIHNSQQLLDKQTIRIASARQESYGLHRYGKRISEEDIRRSVSREEYEDDFSSADDSDDRPPKDLCSRRVRRHTRNKRNRLHGDRDSTPLRTEPSSCNDASMNVYQNKASVEVQRKSKHSPQNNRHSKIPNPDQATDCEYVTFLPPNKRTFASSNDTSEYLMPPDSSNESDDGAENYVYPDEVANKPPLPVHRNTLKEVALEDGNRVYDNPAPDNLTARKIVLVKACGKNDLTKKQSVSLQLPHFKKDDSTELKRAVESP</sequence>
<comment type="subcellular location">
    <subcellularLocation>
        <location evidence="1">Membrane</location>
        <topology evidence="1">Single-pass membrane protein</topology>
    </subcellularLocation>
</comment>
<feature type="domain" description="Cadherin" evidence="17">
    <location>
        <begin position="1356"/>
        <end position="1469"/>
    </location>
</feature>
<evidence type="ECO:0000256" key="13">
    <source>
        <dbReference type="SAM" id="MobiDB-lite"/>
    </source>
</evidence>
<feature type="domain" description="Cadherin" evidence="17">
    <location>
        <begin position="1039"/>
        <end position="1148"/>
    </location>
</feature>
<dbReference type="InterPro" id="IPR013320">
    <property type="entry name" value="ConA-like_dom_sf"/>
</dbReference>
<dbReference type="GO" id="GO:0007163">
    <property type="term" value="P:establishment or maintenance of cell polarity"/>
    <property type="evidence" value="ECO:0007669"/>
    <property type="project" value="UniProtKB-ARBA"/>
</dbReference>
<dbReference type="Pfam" id="PF00028">
    <property type="entry name" value="Cadherin"/>
    <property type="match status" value="15"/>
</dbReference>
<evidence type="ECO:0000256" key="2">
    <source>
        <dbReference type="ARBA" id="ARBA00022692"/>
    </source>
</evidence>
<name>A0A0N5AE96_9BILA</name>
<feature type="domain" description="EGF-like" evidence="16">
    <location>
        <begin position="3939"/>
        <end position="3976"/>
    </location>
</feature>
<dbReference type="InterPro" id="IPR015919">
    <property type="entry name" value="Cadherin-like_sf"/>
</dbReference>
<feature type="domain" description="Cadherin" evidence="17">
    <location>
        <begin position="1810"/>
        <end position="1894"/>
    </location>
</feature>
<dbReference type="CDD" id="cd11304">
    <property type="entry name" value="Cadherin_repeat"/>
    <property type="match status" value="27"/>
</dbReference>
<evidence type="ECO:0000256" key="12">
    <source>
        <dbReference type="PROSITE-ProRule" id="PRU00122"/>
    </source>
</evidence>
<feature type="domain" description="Cadherin" evidence="17">
    <location>
        <begin position="1673"/>
        <end position="1794"/>
    </location>
</feature>
<feature type="domain" description="EGF-like" evidence="16">
    <location>
        <begin position="3899"/>
        <end position="3935"/>
    </location>
</feature>
<dbReference type="Gene3D" id="2.10.25.10">
    <property type="entry name" value="Laminin"/>
    <property type="match status" value="3"/>
</dbReference>
<dbReference type="PROSITE" id="PS50025">
    <property type="entry name" value="LAM_G_DOMAIN"/>
    <property type="match status" value="1"/>
</dbReference>
<dbReference type="FunFam" id="2.60.40.60:FF:000020">
    <property type="entry name" value="Dachsous cadherin-related 1b"/>
    <property type="match status" value="2"/>
</dbReference>
<dbReference type="PROSITE" id="PS00232">
    <property type="entry name" value="CADHERIN_1"/>
    <property type="match status" value="6"/>
</dbReference>
<dbReference type="Pfam" id="PF00008">
    <property type="entry name" value="EGF"/>
    <property type="match status" value="1"/>
</dbReference>
<evidence type="ECO:0000256" key="11">
    <source>
        <dbReference type="PROSITE-ProRule" id="PRU00076"/>
    </source>
</evidence>
<feature type="domain" description="Cadherin" evidence="17">
    <location>
        <begin position="1470"/>
        <end position="1574"/>
    </location>
</feature>
<feature type="domain" description="Cadherin" evidence="17">
    <location>
        <begin position="696"/>
        <end position="818"/>
    </location>
</feature>
<dbReference type="FunFam" id="2.60.40.60:FF:000116">
    <property type="entry name" value="Dachsous cadherin-related 2"/>
    <property type="match status" value="2"/>
</dbReference>
<dbReference type="PANTHER" id="PTHR24026">
    <property type="entry name" value="FAT ATYPICAL CADHERIN-RELATED"/>
    <property type="match status" value="1"/>
</dbReference>
<evidence type="ECO:0000256" key="14">
    <source>
        <dbReference type="SAM" id="Phobius"/>
    </source>
</evidence>
<keyword evidence="4 10" id="KW-0106">Calcium</keyword>
<dbReference type="SMART" id="SM00181">
    <property type="entry name" value="EGF"/>
    <property type="match status" value="5"/>
</dbReference>
<feature type="domain" description="Cadherin" evidence="17">
    <location>
        <begin position="357"/>
        <end position="464"/>
    </location>
</feature>
<evidence type="ECO:0000313" key="19">
    <source>
        <dbReference type="WBParaSite" id="SMUV_0000254501-mRNA-1"/>
    </source>
</evidence>
<dbReference type="GO" id="GO:0007411">
    <property type="term" value="P:axon guidance"/>
    <property type="evidence" value="ECO:0007669"/>
    <property type="project" value="UniProtKB-ARBA"/>
</dbReference>
<dbReference type="PROSITE" id="PS50268">
    <property type="entry name" value="CADHERIN_2"/>
    <property type="match status" value="28"/>
</dbReference>
<feature type="region of interest" description="Disordered" evidence="13">
    <location>
        <begin position="4148"/>
        <end position="4245"/>
    </location>
</feature>
<keyword evidence="3" id="KW-0677">Repeat</keyword>
<dbReference type="InterPro" id="IPR020894">
    <property type="entry name" value="Cadherin_CS"/>
</dbReference>
<keyword evidence="7 14" id="KW-0472">Membrane</keyword>
<dbReference type="Gene3D" id="2.60.120.200">
    <property type="match status" value="1"/>
</dbReference>
<feature type="disulfide bond" evidence="11">
    <location>
        <begin position="3888"/>
        <end position="3897"/>
    </location>
</feature>
<dbReference type="SUPFAM" id="SSF49899">
    <property type="entry name" value="Concanavalin A-like lectins/glucanases"/>
    <property type="match status" value="1"/>
</dbReference>
<dbReference type="PROSITE" id="PS00022">
    <property type="entry name" value="EGF_1"/>
    <property type="match status" value="4"/>
</dbReference>
<dbReference type="FunFam" id="2.60.40.60:FF:000002">
    <property type="entry name" value="Protocadherin alpha 2"/>
    <property type="match status" value="1"/>
</dbReference>
<feature type="domain" description="Cadherin" evidence="17">
    <location>
        <begin position="3140"/>
        <end position="3241"/>
    </location>
</feature>
<feature type="compositionally biased region" description="Acidic residues" evidence="13">
    <location>
        <begin position="4154"/>
        <end position="4166"/>
    </location>
</feature>
<evidence type="ECO:0000256" key="8">
    <source>
        <dbReference type="ARBA" id="ARBA00023157"/>
    </source>
</evidence>
<feature type="disulfide bond" evidence="12">
    <location>
        <begin position="3830"/>
        <end position="3857"/>
    </location>
</feature>
<feature type="domain" description="Cadherin" evidence="17">
    <location>
        <begin position="2335"/>
        <end position="2436"/>
    </location>
</feature>
<dbReference type="SMART" id="SM00179">
    <property type="entry name" value="EGF_CA"/>
    <property type="match status" value="2"/>
</dbReference>
<feature type="domain" description="Cadherin" evidence="17">
    <location>
        <begin position="587"/>
        <end position="695"/>
    </location>
</feature>
<dbReference type="SUPFAM" id="SSF57196">
    <property type="entry name" value="EGF/Laminin"/>
    <property type="match status" value="2"/>
</dbReference>
<evidence type="ECO:0000313" key="18">
    <source>
        <dbReference type="Proteomes" id="UP000046393"/>
    </source>
</evidence>
<feature type="transmembrane region" description="Helical" evidence="14">
    <location>
        <begin position="3992"/>
        <end position="4017"/>
    </location>
</feature>
<dbReference type="Proteomes" id="UP000046393">
    <property type="component" value="Unplaced"/>
</dbReference>
<dbReference type="GO" id="GO:0005886">
    <property type="term" value="C:plasma membrane"/>
    <property type="evidence" value="ECO:0007669"/>
    <property type="project" value="InterPro"/>
</dbReference>
<feature type="domain" description="EGF-like" evidence="16">
    <location>
        <begin position="3861"/>
        <end position="3898"/>
    </location>
</feature>
<proteinExistence type="predicted"/>
<keyword evidence="6 14" id="KW-1133">Transmembrane helix</keyword>
<feature type="domain" description="Cadherin" evidence="17">
    <location>
        <begin position="936"/>
        <end position="1038"/>
    </location>
</feature>
<keyword evidence="2 14" id="KW-0812">Transmembrane</keyword>
<dbReference type="SUPFAM" id="SSF49313">
    <property type="entry name" value="Cadherin-like"/>
    <property type="match status" value="29"/>
</dbReference>
<feature type="domain" description="Cadherin" evidence="17">
    <location>
        <begin position="3346"/>
        <end position="3466"/>
    </location>
</feature>
<feature type="compositionally biased region" description="Basic residues" evidence="13">
    <location>
        <begin position="4176"/>
        <end position="4188"/>
    </location>
</feature>
<dbReference type="Pfam" id="PF02210">
    <property type="entry name" value="Laminin_G_2"/>
    <property type="match status" value="1"/>
</dbReference>
<feature type="domain" description="Cadherin" evidence="17">
    <location>
        <begin position="1164"/>
        <end position="1252"/>
    </location>
</feature>
<reference evidence="19" key="1">
    <citation type="submission" date="2016-04" db="UniProtKB">
        <authorList>
            <consortium name="WormBaseParasite"/>
        </authorList>
    </citation>
    <scope>IDENTIFICATION</scope>
</reference>
<keyword evidence="8 11" id="KW-1015">Disulfide bond</keyword>
<evidence type="ECO:0000259" key="15">
    <source>
        <dbReference type="PROSITE" id="PS50025"/>
    </source>
</evidence>
<accession>A0A0N5AE96</accession>
<feature type="domain" description="Cadherin" evidence="17">
    <location>
        <begin position="2001"/>
        <end position="2094"/>
    </location>
</feature>
<feature type="domain" description="Cadherin" evidence="17">
    <location>
        <begin position="23"/>
        <end position="140"/>
    </location>
</feature>
<comment type="caution">
    <text evidence="11">Lacks conserved residue(s) required for the propagation of feature annotation.</text>
</comment>
<evidence type="ECO:0000256" key="7">
    <source>
        <dbReference type="ARBA" id="ARBA00023136"/>
    </source>
</evidence>
<feature type="domain" description="Cadherin" evidence="17">
    <location>
        <begin position="2103"/>
        <end position="2204"/>
    </location>
</feature>
<feature type="domain" description="Cadherin" evidence="17">
    <location>
        <begin position="2437"/>
        <end position="2539"/>
    </location>
</feature>
<feature type="domain" description="Cadherin" evidence="17">
    <location>
        <begin position="2832"/>
        <end position="2926"/>
    </location>
</feature>
<dbReference type="PANTHER" id="PTHR24026:SF136">
    <property type="entry name" value="PROTOCADHERIN-23"/>
    <property type="match status" value="1"/>
</dbReference>
<feature type="disulfide bond" evidence="11">
    <location>
        <begin position="3925"/>
        <end position="3934"/>
    </location>
</feature>
<evidence type="ECO:0000259" key="17">
    <source>
        <dbReference type="PROSITE" id="PS50268"/>
    </source>
</evidence>
<feature type="domain" description="Cadherin" evidence="17">
    <location>
        <begin position="2927"/>
        <end position="3036"/>
    </location>
</feature>
<feature type="domain" description="Cadherin" evidence="17">
    <location>
        <begin position="141"/>
        <end position="255"/>
    </location>
</feature>
<feature type="domain" description="EGF-like" evidence="16">
    <location>
        <begin position="3618"/>
        <end position="3662"/>
    </location>
</feature>
<feature type="domain" description="Cadherin" evidence="17">
    <location>
        <begin position="1897"/>
        <end position="2000"/>
    </location>
</feature>
<feature type="domain" description="Cadherin" evidence="17">
    <location>
        <begin position="3242"/>
        <end position="3349"/>
    </location>
</feature>
<feature type="domain" description="Cadherin" evidence="17">
    <location>
        <begin position="1255"/>
        <end position="1355"/>
    </location>
</feature>
<dbReference type="InterPro" id="IPR000742">
    <property type="entry name" value="EGF"/>
</dbReference>
<keyword evidence="11" id="KW-0245">EGF-like domain</keyword>
<dbReference type="PRINTS" id="PR00205">
    <property type="entry name" value="CADHERIN"/>
</dbReference>
<dbReference type="CDD" id="cd00110">
    <property type="entry name" value="LamG"/>
    <property type="match status" value="1"/>
</dbReference>
<keyword evidence="18" id="KW-1185">Reference proteome</keyword>
<feature type="region of interest" description="Disordered" evidence="13">
    <location>
        <begin position="4257"/>
        <end position="4282"/>
    </location>
</feature>